<keyword evidence="1" id="KW-0472">Membrane</keyword>
<protein>
    <submittedName>
        <fullName evidence="2">Uncharacterized protein</fullName>
    </submittedName>
</protein>
<reference evidence="2" key="1">
    <citation type="submission" date="2020-11" db="EMBL/GenBank/DDBJ databases">
        <authorList>
            <person name="Tran Van P."/>
        </authorList>
    </citation>
    <scope>NUCLEOTIDE SEQUENCE</scope>
</reference>
<keyword evidence="1" id="KW-0812">Transmembrane</keyword>
<feature type="transmembrane region" description="Helical" evidence="1">
    <location>
        <begin position="300"/>
        <end position="321"/>
    </location>
</feature>
<feature type="transmembrane region" description="Helical" evidence="1">
    <location>
        <begin position="269"/>
        <end position="288"/>
    </location>
</feature>
<gene>
    <name evidence="2" type="ORF">TBIB3V08_LOCUS12547</name>
</gene>
<feature type="transmembrane region" description="Helical" evidence="1">
    <location>
        <begin position="195"/>
        <end position="215"/>
    </location>
</feature>
<evidence type="ECO:0000313" key="2">
    <source>
        <dbReference type="EMBL" id="CAD7450277.1"/>
    </source>
</evidence>
<feature type="transmembrane region" description="Helical" evidence="1">
    <location>
        <begin position="70"/>
        <end position="92"/>
    </location>
</feature>
<accession>A0A7R9I9D9</accession>
<dbReference type="AlphaFoldDB" id="A0A7R9I9D9"/>
<evidence type="ECO:0000256" key="1">
    <source>
        <dbReference type="SAM" id="Phobius"/>
    </source>
</evidence>
<sequence>MFQKNNVVEPKNRETHLSNFILRQNFVLGVNTKNESTIHNVFSPLAWLSFSMGVFPLGNIDHLKVSIWGGFRCMFGCIWLVAFHSLGIVIVLQFETNIWMRAFLPYVLARRILIIIWCYYYSFLPNLFQTIVSIDNILKKLKYPHFNSYEMRRSGKVSLFIGICCVVLTLMTGMYQRLVFDGLNVYGILVDMTGFLVNCAREVFVITFIFVCYNLSLRFRHVRNLWNVAMKRSALGTFRRELNQNEDCILEEVRLCHFKLCQGVVQMNAVYGLPLATYFCMILLEMLFDLYQFSYMVNTATGVPIIFNTMNTLTIIAVAVVSDKLVHSCNATGDTVATKQQEPPLNRQGIKDE</sequence>
<keyword evidence="1" id="KW-1133">Transmembrane helix</keyword>
<feature type="transmembrane region" description="Helical" evidence="1">
    <location>
        <begin position="155"/>
        <end position="175"/>
    </location>
</feature>
<name>A0A7R9I9D9_9NEOP</name>
<organism evidence="2">
    <name type="scientific">Timema bartmani</name>
    <dbReference type="NCBI Taxonomy" id="61472"/>
    <lineage>
        <taxon>Eukaryota</taxon>
        <taxon>Metazoa</taxon>
        <taxon>Ecdysozoa</taxon>
        <taxon>Arthropoda</taxon>
        <taxon>Hexapoda</taxon>
        <taxon>Insecta</taxon>
        <taxon>Pterygota</taxon>
        <taxon>Neoptera</taxon>
        <taxon>Polyneoptera</taxon>
        <taxon>Phasmatodea</taxon>
        <taxon>Timematodea</taxon>
        <taxon>Timematoidea</taxon>
        <taxon>Timematidae</taxon>
        <taxon>Timema</taxon>
    </lineage>
</organism>
<dbReference type="EMBL" id="OD574331">
    <property type="protein sequence ID" value="CAD7450277.1"/>
    <property type="molecule type" value="Genomic_DNA"/>
</dbReference>
<proteinExistence type="predicted"/>
<feature type="transmembrane region" description="Helical" evidence="1">
    <location>
        <begin position="112"/>
        <end position="134"/>
    </location>
</feature>